<dbReference type="SUPFAM" id="SSF56747">
    <property type="entry name" value="Prim-pol domain"/>
    <property type="match status" value="1"/>
</dbReference>
<name>A0A2U2RTV9_BIFLN</name>
<dbReference type="AlphaFoldDB" id="A0A2U2RTV9"/>
<feature type="region of interest" description="Disordered" evidence="1">
    <location>
        <begin position="691"/>
        <end position="745"/>
    </location>
</feature>
<dbReference type="Proteomes" id="UP000245582">
    <property type="component" value="Unassembled WGS sequence"/>
</dbReference>
<feature type="compositionally biased region" description="Basic and acidic residues" evidence="1">
    <location>
        <begin position="722"/>
        <end position="733"/>
    </location>
</feature>
<gene>
    <name evidence="3" type="ORF">CWE05_03215</name>
</gene>
<evidence type="ECO:0000313" key="4">
    <source>
        <dbReference type="Proteomes" id="UP000245582"/>
    </source>
</evidence>
<feature type="domain" description="DNA primase/polymerase bifunctional N-terminal" evidence="2">
    <location>
        <begin position="554"/>
        <end position="668"/>
    </location>
</feature>
<comment type="caution">
    <text evidence="3">The sequence shown here is derived from an EMBL/GenBank/DDBJ whole genome shotgun (WGS) entry which is preliminary data.</text>
</comment>
<evidence type="ECO:0000256" key="1">
    <source>
        <dbReference type="SAM" id="MobiDB-lite"/>
    </source>
</evidence>
<evidence type="ECO:0000313" key="3">
    <source>
        <dbReference type="EMBL" id="PWH09290.1"/>
    </source>
</evidence>
<dbReference type="RefSeq" id="WP_109087528.1">
    <property type="nucleotide sequence ID" value="NZ_PHUM01000003.1"/>
</dbReference>
<dbReference type="EMBL" id="PHUM01000003">
    <property type="protein sequence ID" value="PWH09290.1"/>
    <property type="molecule type" value="Genomic_DNA"/>
</dbReference>
<proteinExistence type="predicted"/>
<dbReference type="Pfam" id="PF09250">
    <property type="entry name" value="Prim-Pol"/>
    <property type="match status" value="1"/>
</dbReference>
<organism evidence="3 4">
    <name type="scientific">Bifidobacterium longum</name>
    <dbReference type="NCBI Taxonomy" id="216816"/>
    <lineage>
        <taxon>Bacteria</taxon>
        <taxon>Bacillati</taxon>
        <taxon>Actinomycetota</taxon>
        <taxon>Actinomycetes</taxon>
        <taxon>Bifidobacteriales</taxon>
        <taxon>Bifidobacteriaceae</taxon>
        <taxon>Bifidobacterium</taxon>
    </lineage>
</organism>
<sequence>MAGQYDDYRPIPAEDLPAKYAGCFKLLELSFTPPNDFDRVMTITGQSLQLITDGDDNGKRGKTLVMHAGYQKAIWELREGHLRYCPSQQRLWRRDPDIEDHPGERRLLNSWHPVKSIEDEYHIGERSNDRNRNYAVSSTIMREAKRAQWFRQVERGVRIDPCVWYRKDGHVVCIRGDTDMAVTQTFDPRNMGNQVVEQAKRICEWLTVDGKSCANLLRMFATPWLEPYKQLSFVLSGHGGDGKTLLLSNAVQRVLGDRKSFPAFKTTGYCDSGFSLNRESMNDMMAGMAFAYDDEAGEVTERMLPLLRALSTGATMSARVVGGKYYSMTPTATIVILTNMPFADSSEPSDKRRFIKVEMHPSEGRSYEQYHAIELFIREHPAALYAASCRLWEQGDEPEMVNLSPARAISDEMYWLITEILTNEEKCGQLVASRDAYRNEFHKPIPGDVMSLLGLANGITKVWGGQKRVVRVQDESRFDVYRQAVKAEEGDDGSPVTPEPPLPLELDSQLPPSLFGFECDYVPANPDKSAFNWKKLALDPNVDTSQVPANVEAYAVVPAPGFMVIDMDMSKTSGDDGWTVLNRQVGRYGTPAFPSTYLVRTPSGGLHAYYRLPEALRGKVKNAVHLKTSEYPDGIPVDLRVERKGYVIGAGSTVNEGDYRVCDLPGDDGIPEASAEICRWLEAIGSIEGTEPKRLRPSTQRSQLPAASREPIRLSLAQVMADDDRQPRREPRPDMTPVPEGQRNQTLHDWAYGRAANHPENLRQIEADLYERGHASGLKDSELATIWKSITRQLGKE</sequence>
<evidence type="ECO:0000259" key="2">
    <source>
        <dbReference type="Pfam" id="PF09250"/>
    </source>
</evidence>
<reference evidence="3 4" key="1">
    <citation type="submission" date="2017-11" db="EMBL/GenBank/DDBJ databases">
        <title>Draft genome sequence of Bifidobacterium longum UMA026, isolated from Holstein dairy cow feces.</title>
        <authorList>
            <person name="Albert K."/>
            <person name="Sela D.A."/>
        </authorList>
    </citation>
    <scope>NUCLEOTIDE SEQUENCE [LARGE SCALE GENOMIC DNA]</scope>
    <source>
        <strain evidence="3 4">UMA026</strain>
    </source>
</reference>
<accession>A0A2U2RTV9</accession>
<protein>
    <submittedName>
        <fullName evidence="3">DNA primase</fullName>
    </submittedName>
</protein>
<dbReference type="InterPro" id="IPR015330">
    <property type="entry name" value="DNA_primase/pol_bifunc_N"/>
</dbReference>